<gene>
    <name evidence="3" type="ORF">ODALV1_LOCUS26407</name>
</gene>
<feature type="domain" description="SCP" evidence="2">
    <location>
        <begin position="434"/>
        <end position="566"/>
    </location>
</feature>
<feature type="region of interest" description="Disordered" evidence="1">
    <location>
        <begin position="358"/>
        <end position="432"/>
    </location>
</feature>
<dbReference type="CDD" id="cd05382">
    <property type="entry name" value="CAP_GAPR1-like"/>
    <property type="match status" value="3"/>
</dbReference>
<dbReference type="EMBL" id="CAXLJM020000111">
    <property type="protein sequence ID" value="CAL8136366.1"/>
    <property type="molecule type" value="Genomic_DNA"/>
</dbReference>
<evidence type="ECO:0000313" key="3">
    <source>
        <dbReference type="EMBL" id="CAL8136366.1"/>
    </source>
</evidence>
<evidence type="ECO:0000256" key="1">
    <source>
        <dbReference type="SAM" id="MobiDB-lite"/>
    </source>
</evidence>
<feature type="domain" description="SCP" evidence="2">
    <location>
        <begin position="220"/>
        <end position="354"/>
    </location>
</feature>
<reference evidence="3 4" key="1">
    <citation type="submission" date="2024-08" db="EMBL/GenBank/DDBJ databases">
        <authorList>
            <person name="Cucini C."/>
            <person name="Frati F."/>
        </authorList>
    </citation>
    <scope>NUCLEOTIDE SEQUENCE [LARGE SCALE GENOMIC DNA]</scope>
</reference>
<proteinExistence type="predicted"/>
<accession>A0ABP1RUX4</accession>
<sequence>MVKDRKELWKVAVEEHNKYRRRHGVPDIKGDDEKIHSVAQRYAEYLASNDRFQHSSGTGYGENLAGALGADEVAAIRFAVKMWYDEISRYNYGYPGFSMSTGHFTAVVWKSTTHVGIGVAYNSRKRWWVVVGNYNPPGNFEGRFQQNVPRLLSQDEIKRIEKERNAAAAPKDEEKAKEVQEEPTKSTAKTEEKKPMQEVIKKKIAKPKSKKEKAGKLSNELWQLAVDEHNKYRRKHGAPNLKGDDEKIHKAAQNHASYLAQYSNLVHANNGYAESLAAVQAENNKDAIKKAIKQWYNEKSHYNFSYPNFYPSAGHFTHMVWKASTHVGIGVAHNKSMGWWVVVANYTPRGNVMTQFRDNVLREGDYSEEEEEDDEDDEEEDDDSEEEASAKMDKLNIKGEESNDSWTDVSESNEEASEHEEEVTVEEPEDQLNSVMRVAVDEHNKYRRRHGVPDMKPSDELHGIAQRYAEYLASHDLFQHSQTHYENLAGALGETKEDAIRYAVKMWYDENKVYNYSYGGFSMQTGHFTAMIWKTTTNIGIGVAYNPRKRWWIVVGNYSPPGNVSGQFQLNVLPPRN</sequence>
<dbReference type="PANTHER" id="PTHR10334">
    <property type="entry name" value="CYSTEINE-RICH SECRETORY PROTEIN-RELATED"/>
    <property type="match status" value="1"/>
</dbReference>
<feature type="region of interest" description="Disordered" evidence="1">
    <location>
        <begin position="163"/>
        <end position="213"/>
    </location>
</feature>
<evidence type="ECO:0000313" key="4">
    <source>
        <dbReference type="Proteomes" id="UP001642540"/>
    </source>
</evidence>
<feature type="compositionally biased region" description="Acidic residues" evidence="1">
    <location>
        <begin position="411"/>
        <end position="430"/>
    </location>
</feature>
<dbReference type="InterPro" id="IPR034113">
    <property type="entry name" value="SCP_GAPR1-like"/>
</dbReference>
<dbReference type="PRINTS" id="PR00837">
    <property type="entry name" value="V5TPXLIKE"/>
</dbReference>
<dbReference type="Proteomes" id="UP001642540">
    <property type="component" value="Unassembled WGS sequence"/>
</dbReference>
<dbReference type="SUPFAM" id="SSF55797">
    <property type="entry name" value="PR-1-like"/>
    <property type="match status" value="3"/>
</dbReference>
<dbReference type="Gene3D" id="3.40.33.10">
    <property type="entry name" value="CAP"/>
    <property type="match status" value="3"/>
</dbReference>
<dbReference type="InterPro" id="IPR018244">
    <property type="entry name" value="Allrgn_V5/Tpx1_CS"/>
</dbReference>
<dbReference type="PROSITE" id="PS01009">
    <property type="entry name" value="CRISP_1"/>
    <property type="match status" value="2"/>
</dbReference>
<dbReference type="Pfam" id="PF00188">
    <property type="entry name" value="CAP"/>
    <property type="match status" value="3"/>
</dbReference>
<name>A0ABP1RUX4_9HEXA</name>
<feature type="compositionally biased region" description="Basic and acidic residues" evidence="1">
    <location>
        <begin position="163"/>
        <end position="201"/>
    </location>
</feature>
<dbReference type="InterPro" id="IPR001283">
    <property type="entry name" value="CRISP-related"/>
</dbReference>
<feature type="compositionally biased region" description="Basic and acidic residues" evidence="1">
    <location>
        <begin position="388"/>
        <end position="401"/>
    </location>
</feature>
<dbReference type="InterPro" id="IPR014044">
    <property type="entry name" value="CAP_dom"/>
</dbReference>
<feature type="compositionally biased region" description="Basic residues" evidence="1">
    <location>
        <begin position="202"/>
        <end position="213"/>
    </location>
</feature>
<feature type="domain" description="SCP" evidence="2">
    <location>
        <begin position="7"/>
        <end position="142"/>
    </location>
</feature>
<dbReference type="SMART" id="SM00198">
    <property type="entry name" value="SCP"/>
    <property type="match status" value="3"/>
</dbReference>
<feature type="compositionally biased region" description="Acidic residues" evidence="1">
    <location>
        <begin position="366"/>
        <end position="387"/>
    </location>
</feature>
<keyword evidence="4" id="KW-1185">Reference proteome</keyword>
<dbReference type="InterPro" id="IPR035940">
    <property type="entry name" value="CAP_sf"/>
</dbReference>
<protein>
    <recommendedName>
        <fullName evidence="2">SCP domain-containing protein</fullName>
    </recommendedName>
</protein>
<comment type="caution">
    <text evidence="3">The sequence shown here is derived from an EMBL/GenBank/DDBJ whole genome shotgun (WGS) entry which is preliminary data.</text>
</comment>
<organism evidence="3 4">
    <name type="scientific">Orchesella dallaii</name>
    <dbReference type="NCBI Taxonomy" id="48710"/>
    <lineage>
        <taxon>Eukaryota</taxon>
        <taxon>Metazoa</taxon>
        <taxon>Ecdysozoa</taxon>
        <taxon>Arthropoda</taxon>
        <taxon>Hexapoda</taxon>
        <taxon>Collembola</taxon>
        <taxon>Entomobryomorpha</taxon>
        <taxon>Entomobryoidea</taxon>
        <taxon>Orchesellidae</taxon>
        <taxon>Orchesellinae</taxon>
        <taxon>Orchesella</taxon>
    </lineage>
</organism>
<evidence type="ECO:0000259" key="2">
    <source>
        <dbReference type="SMART" id="SM00198"/>
    </source>
</evidence>